<feature type="region of interest" description="Disordered" evidence="1">
    <location>
        <begin position="229"/>
        <end position="285"/>
    </location>
</feature>
<protein>
    <submittedName>
        <fullName evidence="2">Uncharacterized protein</fullName>
    </submittedName>
</protein>
<organism evidence="2 3">
    <name type="scientific">Stereocaulon virgatum</name>
    <dbReference type="NCBI Taxonomy" id="373712"/>
    <lineage>
        <taxon>Eukaryota</taxon>
        <taxon>Fungi</taxon>
        <taxon>Dikarya</taxon>
        <taxon>Ascomycota</taxon>
        <taxon>Pezizomycotina</taxon>
        <taxon>Lecanoromycetes</taxon>
        <taxon>OSLEUM clade</taxon>
        <taxon>Lecanoromycetidae</taxon>
        <taxon>Lecanorales</taxon>
        <taxon>Lecanorineae</taxon>
        <taxon>Stereocaulaceae</taxon>
        <taxon>Stereocaulon</taxon>
    </lineage>
</organism>
<proteinExistence type="predicted"/>
<dbReference type="Proteomes" id="UP001590950">
    <property type="component" value="Unassembled WGS sequence"/>
</dbReference>
<name>A0ABR4AGT1_9LECA</name>
<dbReference type="EMBL" id="JBEFKJ010000010">
    <property type="protein sequence ID" value="KAL2043924.1"/>
    <property type="molecule type" value="Genomic_DNA"/>
</dbReference>
<keyword evidence="3" id="KW-1185">Reference proteome</keyword>
<evidence type="ECO:0000313" key="3">
    <source>
        <dbReference type="Proteomes" id="UP001590950"/>
    </source>
</evidence>
<evidence type="ECO:0000313" key="2">
    <source>
        <dbReference type="EMBL" id="KAL2043924.1"/>
    </source>
</evidence>
<reference evidence="2 3" key="1">
    <citation type="submission" date="2024-09" db="EMBL/GenBank/DDBJ databases">
        <title>Rethinking Asexuality: The Enigmatic Case of Functional Sexual Genes in Lepraria (Stereocaulaceae).</title>
        <authorList>
            <person name="Doellman M."/>
            <person name="Sun Y."/>
            <person name="Barcenas-Pena A."/>
            <person name="Lumbsch H.T."/>
            <person name="Grewe F."/>
        </authorList>
    </citation>
    <scope>NUCLEOTIDE SEQUENCE [LARGE SCALE GENOMIC DNA]</scope>
    <source>
        <strain evidence="2 3">Mercado 3170</strain>
    </source>
</reference>
<sequence length="451" mass="51099">MACYSPVAGSRFDRSIASHTQAETTAGEFWTIKKEGEDWPLIICDEEMVQRYYVKKQRPANARQPDGTWPDGYKNGENGVGQRCYPTLFLGRYRCGWTPWKFLEPLDRDIGQAICISTTNPELAEAWREALFYQWRDDALSYFGERFQRELSERSHSKASIAAAPEERKRKRKGLTDFKYSPGHCMQEVDDEESSDLFVQEENNPTPKIKQEISDPTSSAEMEALYEDNDITTSPKPFGKKTKTNAAGQSYVPPANSFRSGIVNSSGKGTSQSVGHATPTREAKKRIINDPQRVMIYVDNPHKKFNVKRSGLEASPLLKTLLAHSPEVGWYIMSRLLSTLKENEFFPVDQYLERSEYDPIIVDEGTAYVRLAIELTGAERGGEAVRSATIYSVAQMLELSGLQDLAFRKLKALATSEPHQPFAILCIVETVLDQADEDLRQYLVQYLADHY</sequence>
<gene>
    <name evidence="2" type="ORF">N7G274_003444</name>
</gene>
<evidence type="ECO:0000256" key="1">
    <source>
        <dbReference type="SAM" id="MobiDB-lite"/>
    </source>
</evidence>
<comment type="caution">
    <text evidence="2">The sequence shown here is derived from an EMBL/GenBank/DDBJ whole genome shotgun (WGS) entry which is preliminary data.</text>
</comment>
<feature type="region of interest" description="Disordered" evidence="1">
    <location>
        <begin position="173"/>
        <end position="193"/>
    </location>
</feature>
<accession>A0ABR4AGT1</accession>
<feature type="compositionally biased region" description="Polar residues" evidence="1">
    <location>
        <begin position="257"/>
        <end position="275"/>
    </location>
</feature>